<comment type="subcellular location">
    <subcellularLocation>
        <location evidence="4">Cell outer membrane</location>
        <topology evidence="4">Lipid-anchor</topology>
    </subcellularLocation>
</comment>
<dbReference type="AlphaFoldDB" id="A0A1S8CU66"/>
<dbReference type="SUPFAM" id="SSF50998">
    <property type="entry name" value="Quinoprotein alcohol dehydrogenase-like"/>
    <property type="match status" value="1"/>
</dbReference>
<dbReference type="InterPro" id="IPR015943">
    <property type="entry name" value="WD40/YVTN_repeat-like_dom_sf"/>
</dbReference>
<keyword evidence="2 4" id="KW-0472">Membrane</keyword>
<protein>
    <recommendedName>
        <fullName evidence="4">Outer membrane protein assembly factor BamB</fullName>
    </recommendedName>
</protein>
<dbReference type="PANTHER" id="PTHR34512:SF30">
    <property type="entry name" value="OUTER MEMBRANE PROTEIN ASSEMBLY FACTOR BAMB"/>
    <property type="match status" value="1"/>
</dbReference>
<evidence type="ECO:0000256" key="2">
    <source>
        <dbReference type="ARBA" id="ARBA00023136"/>
    </source>
</evidence>
<keyword evidence="8" id="KW-1185">Reference proteome</keyword>
<dbReference type="HAMAP" id="MF_00923">
    <property type="entry name" value="OM_assembly_BamB"/>
    <property type="match status" value="1"/>
</dbReference>
<dbReference type="InterPro" id="IPR017687">
    <property type="entry name" value="BamB"/>
</dbReference>
<proteinExistence type="inferred from homology"/>
<name>A0A1S8CU66_9GAMM</name>
<evidence type="ECO:0000256" key="1">
    <source>
        <dbReference type="ARBA" id="ARBA00022729"/>
    </source>
</evidence>
<dbReference type="EMBL" id="MLCN01000027">
    <property type="protein sequence ID" value="ONG39164.1"/>
    <property type="molecule type" value="Genomic_DNA"/>
</dbReference>
<dbReference type="Gene3D" id="2.130.10.10">
    <property type="entry name" value="YVTN repeat-like/Quinoprotein amine dehydrogenase"/>
    <property type="match status" value="1"/>
</dbReference>
<gene>
    <name evidence="4" type="primary">bamB</name>
    <name evidence="7" type="ORF">BKE30_10365</name>
</gene>
<dbReference type="STRING" id="1907941.BKE30_10365"/>
<keyword evidence="1 4" id="KW-0732">Signal</keyword>
<reference evidence="7 8" key="1">
    <citation type="submission" date="2016-10" db="EMBL/GenBank/DDBJ databases">
        <title>Draft Genome sequence of Alkanindiges sp. strain H1.</title>
        <authorList>
            <person name="Subhash Y."/>
            <person name="Lee S."/>
        </authorList>
    </citation>
    <scope>NUCLEOTIDE SEQUENCE [LARGE SCALE GENOMIC DNA]</scope>
    <source>
        <strain evidence="7 8">H1</strain>
    </source>
</reference>
<dbReference type="GO" id="GO:0051205">
    <property type="term" value="P:protein insertion into membrane"/>
    <property type="evidence" value="ECO:0007669"/>
    <property type="project" value="UniProtKB-UniRule"/>
</dbReference>
<evidence type="ECO:0000256" key="4">
    <source>
        <dbReference type="HAMAP-Rule" id="MF_00923"/>
    </source>
</evidence>
<keyword evidence="3 4" id="KW-0998">Cell outer membrane</keyword>
<dbReference type="NCBIfam" id="TIGR03300">
    <property type="entry name" value="assembly_YfgL"/>
    <property type="match status" value="1"/>
</dbReference>
<dbReference type="Pfam" id="PF13360">
    <property type="entry name" value="PQQ_2"/>
    <property type="match status" value="1"/>
</dbReference>
<evidence type="ECO:0000313" key="8">
    <source>
        <dbReference type="Proteomes" id="UP000192132"/>
    </source>
</evidence>
<dbReference type="Proteomes" id="UP000192132">
    <property type="component" value="Unassembled WGS sequence"/>
</dbReference>
<dbReference type="InterPro" id="IPR011047">
    <property type="entry name" value="Quinoprotein_ADH-like_sf"/>
</dbReference>
<comment type="caution">
    <text evidence="7">The sequence shown here is derived from an EMBL/GenBank/DDBJ whole genome shotgun (WGS) entry which is preliminary data.</text>
</comment>
<evidence type="ECO:0000259" key="6">
    <source>
        <dbReference type="Pfam" id="PF13360"/>
    </source>
</evidence>
<evidence type="ECO:0000256" key="3">
    <source>
        <dbReference type="ARBA" id="ARBA00023237"/>
    </source>
</evidence>
<dbReference type="InterPro" id="IPR002372">
    <property type="entry name" value="PQQ_rpt_dom"/>
</dbReference>
<sequence>MAVSNLRKPLLLSTCIAMAIMAGCSKGPKVEEHKPSKLPKVAQMQALTPVFKESVSGSEKHDPLRLQLDASNQAIYAVSRKGEVVAYDLNGKKIWETRPRKKDKDLTSGVTAADGLVVVGSGKGYLYGLDAATGTVKWQRQLSGSILSPSLIHDGRVITYANDGTVFGTDASTGEPVWTFDTATAPLSVRGNAAPVLADANTVILANNSGYVYGLDVQSGIPRWQRRVAVSEGRSEVQRLIDIDGEPVIQDNNMFTVSYQGQLTAVNLQSQRVMWAQDTSSLRSPAVGNGLVYVATSEGHLQAFNQVTGEKTWEQDALAYRKLSNPVVIGQYVVVGDLDGYLHLIDPNTGNVLGRVRSKGEITTIRAIDNRLYVATRTGNLSVWQAS</sequence>
<comment type="function">
    <text evidence="4">Part of the outer membrane protein assembly complex, which is involved in assembly and insertion of beta-barrel proteins into the outer membrane.</text>
</comment>
<feature type="domain" description="Pyrrolo-quinoline quinone repeat" evidence="6">
    <location>
        <begin position="80"/>
        <end position="315"/>
    </location>
</feature>
<dbReference type="GO" id="GO:0009279">
    <property type="term" value="C:cell outer membrane"/>
    <property type="evidence" value="ECO:0007669"/>
    <property type="project" value="UniProtKB-SubCell"/>
</dbReference>
<feature type="signal peptide" evidence="5">
    <location>
        <begin position="1"/>
        <end position="19"/>
    </location>
</feature>
<dbReference type="PROSITE" id="PS51257">
    <property type="entry name" value="PROKAR_LIPOPROTEIN"/>
    <property type="match status" value="1"/>
</dbReference>
<evidence type="ECO:0000256" key="5">
    <source>
        <dbReference type="SAM" id="SignalP"/>
    </source>
</evidence>
<dbReference type="OrthoDB" id="5173551at2"/>
<organism evidence="7 8">
    <name type="scientific">Alkanindiges hydrocarboniclasticus</name>
    <dbReference type="NCBI Taxonomy" id="1907941"/>
    <lineage>
        <taxon>Bacteria</taxon>
        <taxon>Pseudomonadati</taxon>
        <taxon>Pseudomonadota</taxon>
        <taxon>Gammaproteobacteria</taxon>
        <taxon>Moraxellales</taxon>
        <taxon>Moraxellaceae</taxon>
        <taxon>Alkanindiges</taxon>
    </lineage>
</organism>
<dbReference type="PANTHER" id="PTHR34512">
    <property type="entry name" value="CELL SURFACE PROTEIN"/>
    <property type="match status" value="1"/>
</dbReference>
<dbReference type="SMART" id="SM00564">
    <property type="entry name" value="PQQ"/>
    <property type="match status" value="7"/>
</dbReference>
<comment type="subunit">
    <text evidence="4">Part of the Bam complex.</text>
</comment>
<dbReference type="GO" id="GO:0043165">
    <property type="term" value="P:Gram-negative-bacterium-type cell outer membrane assembly"/>
    <property type="evidence" value="ECO:0007669"/>
    <property type="project" value="UniProtKB-UniRule"/>
</dbReference>
<dbReference type="InterPro" id="IPR018391">
    <property type="entry name" value="PQQ_b-propeller_rpt"/>
</dbReference>
<keyword evidence="4" id="KW-0564">Palmitate</keyword>
<feature type="chain" id="PRO_5013405620" description="Outer membrane protein assembly factor BamB" evidence="5">
    <location>
        <begin position="20"/>
        <end position="387"/>
    </location>
</feature>
<keyword evidence="4" id="KW-0449">Lipoprotein</keyword>
<comment type="similarity">
    <text evidence="4">Belongs to the BamB family.</text>
</comment>
<dbReference type="RefSeq" id="WP_076878535.1">
    <property type="nucleotide sequence ID" value="NZ_MLCN01000027.1"/>
</dbReference>
<accession>A0A1S8CU66</accession>
<evidence type="ECO:0000313" key="7">
    <source>
        <dbReference type="EMBL" id="ONG39164.1"/>
    </source>
</evidence>